<proteinExistence type="predicted"/>
<evidence type="ECO:0000313" key="1">
    <source>
        <dbReference type="EMBL" id="KAK3070240.1"/>
    </source>
</evidence>
<keyword evidence="2" id="KW-1185">Reference proteome</keyword>
<dbReference type="EMBL" id="JAWDJW010004991">
    <property type="protein sequence ID" value="KAK3070240.1"/>
    <property type="molecule type" value="Genomic_DNA"/>
</dbReference>
<gene>
    <name evidence="1" type="ORF">LTS18_015153</name>
</gene>
<dbReference type="Proteomes" id="UP001186974">
    <property type="component" value="Unassembled WGS sequence"/>
</dbReference>
<comment type="caution">
    <text evidence="1">The sequence shown here is derived from an EMBL/GenBank/DDBJ whole genome shotgun (WGS) entry which is preliminary data.</text>
</comment>
<reference evidence="1" key="1">
    <citation type="submission" date="2024-09" db="EMBL/GenBank/DDBJ databases">
        <title>Black Yeasts Isolated from many extreme environments.</title>
        <authorList>
            <person name="Coleine C."/>
            <person name="Stajich J.E."/>
            <person name="Selbmann L."/>
        </authorList>
    </citation>
    <scope>NUCLEOTIDE SEQUENCE</scope>
    <source>
        <strain evidence="1">CCFEE 5737</strain>
    </source>
</reference>
<organism evidence="1 2">
    <name type="scientific">Coniosporium uncinatum</name>
    <dbReference type="NCBI Taxonomy" id="93489"/>
    <lineage>
        <taxon>Eukaryota</taxon>
        <taxon>Fungi</taxon>
        <taxon>Dikarya</taxon>
        <taxon>Ascomycota</taxon>
        <taxon>Pezizomycotina</taxon>
        <taxon>Dothideomycetes</taxon>
        <taxon>Dothideomycetes incertae sedis</taxon>
        <taxon>Coniosporium</taxon>
    </lineage>
</organism>
<evidence type="ECO:0000313" key="2">
    <source>
        <dbReference type="Proteomes" id="UP001186974"/>
    </source>
</evidence>
<protein>
    <submittedName>
        <fullName evidence="1">Uncharacterized protein</fullName>
    </submittedName>
</protein>
<sequence>MEREYVLIEKRAVEVNALADELANSPQLHTGFRASSAPQHGAMVRRATTAGTNPPTSTHVQSRAIQIAPGKPRPDPLHQRTGSYERRYGPTPSSATSAISKALNMANFRLFGMSPPAGTRLSPPQGYGAFPTYPTAQPGMLVIGDGTPTEHKDEDMKIVMHAEELAHRSDVVYGFAEVKYKQLLPAPPSNDHGLSIGQSSEDDGDNDLTTDAVVAISEEALVLYVKALAILAKAIDLAGSWWGHKNRGEIIAEAQRSHSPRGTPATVGTRMNNVVQWVRGRFNECVEKSEFVGRKLVDAQKNLPYDHPGHPSNHAADSGSATSIGTSAENITLTSGVTAEKL</sequence>
<name>A0ACC3DGE6_9PEZI</name>
<accession>A0ACC3DGE6</accession>
<feature type="non-terminal residue" evidence="1">
    <location>
        <position position="342"/>
    </location>
</feature>